<dbReference type="OrthoDB" id="9087490at2"/>
<dbReference type="InterPro" id="IPR010419">
    <property type="entry name" value="CO_DH_gsu"/>
</dbReference>
<comment type="caution">
    <text evidence="2">The sequence shown here is derived from an EMBL/GenBank/DDBJ whole genome shotgun (WGS) entry which is preliminary data.</text>
</comment>
<keyword evidence="1" id="KW-0812">Transmembrane</keyword>
<feature type="transmembrane region" description="Helical" evidence="1">
    <location>
        <begin position="238"/>
        <end position="258"/>
    </location>
</feature>
<protein>
    <submittedName>
        <fullName evidence="2">Carbon monoxide dehydrogenase</fullName>
    </submittedName>
</protein>
<evidence type="ECO:0000256" key="1">
    <source>
        <dbReference type="SAM" id="Phobius"/>
    </source>
</evidence>
<evidence type="ECO:0000313" key="2">
    <source>
        <dbReference type="EMBL" id="RDU99704.1"/>
    </source>
</evidence>
<sequence>MELTDALRIPLAPSAVCDALQDIALLRASVENCEAFTRTPNGEYALTLTVPLGPLRARYEVRAHLASADAGRAAGEPNPSAPSAESLHRTVTFKACAMGVGSLRGQIDVVLGGDGPIGENGEASATRIDYSVWATLTGPLAELPPRQIENALHDLADDFFAEFCAVVEAKHGKRANRATGAPRRQHVFLRPINMAGLGRKTWEHNAAAALAGRAAGTLVSPRGAHGLHRSSPPQAMPAWAWTAIVVLVAVLLYASHWLG</sequence>
<dbReference type="AlphaFoldDB" id="A0A3D8K4B5"/>
<keyword evidence="3" id="KW-1185">Reference proteome</keyword>
<dbReference type="InterPro" id="IPR023393">
    <property type="entry name" value="START-like_dom_sf"/>
</dbReference>
<accession>A0A3D8K4B5</accession>
<dbReference type="RefSeq" id="WP_115532374.1">
    <property type="nucleotide sequence ID" value="NZ_QRGA01000003.1"/>
</dbReference>
<reference evidence="2 3" key="1">
    <citation type="submission" date="2018-08" db="EMBL/GenBank/DDBJ databases">
        <title>Paraburkholderia sp. DHOM06 isolated from forest soil.</title>
        <authorList>
            <person name="Gao Z.-H."/>
            <person name="Qiu L.-H."/>
        </authorList>
    </citation>
    <scope>NUCLEOTIDE SEQUENCE [LARGE SCALE GENOMIC DNA]</scope>
    <source>
        <strain evidence="2 3">DHOM06</strain>
    </source>
</reference>
<proteinExistence type="predicted"/>
<name>A0A3D8K4B5_9BURK</name>
<dbReference type="Gene3D" id="3.30.530.20">
    <property type="match status" value="1"/>
</dbReference>
<keyword evidence="1" id="KW-0472">Membrane</keyword>
<dbReference type="PANTHER" id="PTHR38588:SF1">
    <property type="entry name" value="BLL0334 PROTEIN"/>
    <property type="match status" value="1"/>
</dbReference>
<dbReference type="PANTHER" id="PTHR38588">
    <property type="entry name" value="BLL0334 PROTEIN"/>
    <property type="match status" value="1"/>
</dbReference>
<keyword evidence="1" id="KW-1133">Transmembrane helix</keyword>
<organism evidence="2 3">
    <name type="scientific">Trinickia dinghuensis</name>
    <dbReference type="NCBI Taxonomy" id="2291023"/>
    <lineage>
        <taxon>Bacteria</taxon>
        <taxon>Pseudomonadati</taxon>
        <taxon>Pseudomonadota</taxon>
        <taxon>Betaproteobacteria</taxon>
        <taxon>Burkholderiales</taxon>
        <taxon>Burkholderiaceae</taxon>
        <taxon>Trinickia</taxon>
    </lineage>
</organism>
<evidence type="ECO:0000313" key="3">
    <source>
        <dbReference type="Proteomes" id="UP000256838"/>
    </source>
</evidence>
<dbReference type="EMBL" id="QRGA01000003">
    <property type="protein sequence ID" value="RDU99704.1"/>
    <property type="molecule type" value="Genomic_DNA"/>
</dbReference>
<dbReference type="Proteomes" id="UP000256838">
    <property type="component" value="Unassembled WGS sequence"/>
</dbReference>
<gene>
    <name evidence="2" type="ORF">DWV00_04580</name>
</gene>
<dbReference type="SUPFAM" id="SSF55961">
    <property type="entry name" value="Bet v1-like"/>
    <property type="match status" value="1"/>
</dbReference>